<dbReference type="PANTHER" id="PTHR40623:SF1">
    <property type="match status" value="1"/>
</dbReference>
<dbReference type="Proteomes" id="UP000275078">
    <property type="component" value="Unassembled WGS sequence"/>
</dbReference>
<feature type="compositionally biased region" description="Low complexity" evidence="1">
    <location>
        <begin position="261"/>
        <end position="271"/>
    </location>
</feature>
<evidence type="ECO:0000256" key="2">
    <source>
        <dbReference type="SAM" id="Phobius"/>
    </source>
</evidence>
<dbReference type="AlphaFoldDB" id="A0A3N4ICP2"/>
<protein>
    <submittedName>
        <fullName evidence="3">Uncharacterized protein</fullName>
    </submittedName>
</protein>
<evidence type="ECO:0000313" key="3">
    <source>
        <dbReference type="EMBL" id="RPA81981.1"/>
    </source>
</evidence>
<reference evidence="3 4" key="1">
    <citation type="journal article" date="2018" name="Nat. Ecol. Evol.">
        <title>Pezizomycetes genomes reveal the molecular basis of ectomycorrhizal truffle lifestyle.</title>
        <authorList>
            <person name="Murat C."/>
            <person name="Payen T."/>
            <person name="Noel B."/>
            <person name="Kuo A."/>
            <person name="Morin E."/>
            <person name="Chen J."/>
            <person name="Kohler A."/>
            <person name="Krizsan K."/>
            <person name="Balestrini R."/>
            <person name="Da Silva C."/>
            <person name="Montanini B."/>
            <person name="Hainaut M."/>
            <person name="Levati E."/>
            <person name="Barry K.W."/>
            <person name="Belfiori B."/>
            <person name="Cichocki N."/>
            <person name="Clum A."/>
            <person name="Dockter R.B."/>
            <person name="Fauchery L."/>
            <person name="Guy J."/>
            <person name="Iotti M."/>
            <person name="Le Tacon F."/>
            <person name="Lindquist E.A."/>
            <person name="Lipzen A."/>
            <person name="Malagnac F."/>
            <person name="Mello A."/>
            <person name="Molinier V."/>
            <person name="Miyauchi S."/>
            <person name="Poulain J."/>
            <person name="Riccioni C."/>
            <person name="Rubini A."/>
            <person name="Sitrit Y."/>
            <person name="Splivallo R."/>
            <person name="Traeger S."/>
            <person name="Wang M."/>
            <person name="Zifcakova L."/>
            <person name="Wipf D."/>
            <person name="Zambonelli A."/>
            <person name="Paolocci F."/>
            <person name="Nowrousian M."/>
            <person name="Ottonello S."/>
            <person name="Baldrian P."/>
            <person name="Spatafora J.W."/>
            <person name="Henrissat B."/>
            <person name="Nagy L.G."/>
            <person name="Aury J.M."/>
            <person name="Wincker P."/>
            <person name="Grigoriev I.V."/>
            <person name="Bonfante P."/>
            <person name="Martin F.M."/>
        </authorList>
    </citation>
    <scope>NUCLEOTIDE SEQUENCE [LARGE SCALE GENOMIC DNA]</scope>
    <source>
        <strain evidence="3 4">RN42</strain>
    </source>
</reference>
<sequence length="298" mass="31936">MSNWWGNLELGLKFSLVLAGLIVITITAALIKVAIVKKKEAKIIADLEASKNSALEDEHTLVKREMEEGDLFGVRALEHGYYGGVAQPCSRPVSPAMGTLRPGLGNMKSHSRSGSTTPSRRGSLDVPRLGQHSNGSQSSLKLPTRPIPALSPAGSRSQSPAPLRIDSSVIPAPFKGLEWNGSRPTTPRGSHTPVPILTFSHSNNNSQTDLSQFNNASYFGRPTSDLSDSSDESRLSPRVAKFQGFQHHRGDSTASSNLGTPASSRSRSPDSTPRRPYEPLGRSVLGNAGHNDSGIELR</sequence>
<accession>A0A3N4ICP2</accession>
<dbReference type="OrthoDB" id="5361354at2759"/>
<organism evidence="3 4">
    <name type="scientific">Ascobolus immersus RN42</name>
    <dbReference type="NCBI Taxonomy" id="1160509"/>
    <lineage>
        <taxon>Eukaryota</taxon>
        <taxon>Fungi</taxon>
        <taxon>Dikarya</taxon>
        <taxon>Ascomycota</taxon>
        <taxon>Pezizomycotina</taxon>
        <taxon>Pezizomycetes</taxon>
        <taxon>Pezizales</taxon>
        <taxon>Ascobolaceae</taxon>
        <taxon>Ascobolus</taxon>
    </lineage>
</organism>
<keyword evidence="2" id="KW-0812">Transmembrane</keyword>
<feature type="compositionally biased region" description="Polar residues" evidence="1">
    <location>
        <begin position="131"/>
        <end position="141"/>
    </location>
</feature>
<keyword evidence="2" id="KW-1133">Transmembrane helix</keyword>
<gene>
    <name evidence="3" type="ORF">BJ508DRAFT_306130</name>
</gene>
<dbReference type="EMBL" id="ML119675">
    <property type="protein sequence ID" value="RPA81981.1"/>
    <property type="molecule type" value="Genomic_DNA"/>
</dbReference>
<proteinExistence type="predicted"/>
<feature type="compositionally biased region" description="Low complexity" evidence="1">
    <location>
        <begin position="112"/>
        <end position="121"/>
    </location>
</feature>
<evidence type="ECO:0000256" key="1">
    <source>
        <dbReference type="SAM" id="MobiDB-lite"/>
    </source>
</evidence>
<feature type="transmembrane region" description="Helical" evidence="2">
    <location>
        <begin position="12"/>
        <end position="35"/>
    </location>
</feature>
<feature type="compositionally biased region" description="Polar residues" evidence="1">
    <location>
        <begin position="199"/>
        <end position="217"/>
    </location>
</feature>
<feature type="region of interest" description="Disordered" evidence="1">
    <location>
        <begin position="93"/>
        <end position="298"/>
    </location>
</feature>
<keyword evidence="4" id="KW-1185">Reference proteome</keyword>
<keyword evidence="2" id="KW-0472">Membrane</keyword>
<dbReference type="PANTHER" id="PTHR40623">
    <property type="entry name" value="INTEGRAL MEMBRANE PROTEIN"/>
    <property type="match status" value="1"/>
</dbReference>
<evidence type="ECO:0000313" key="4">
    <source>
        <dbReference type="Proteomes" id="UP000275078"/>
    </source>
</evidence>
<name>A0A3N4ICP2_ASCIM</name>